<dbReference type="GO" id="GO:0006886">
    <property type="term" value="P:intracellular protein transport"/>
    <property type="evidence" value="ECO:0007669"/>
    <property type="project" value="InterPro"/>
</dbReference>
<organism evidence="5 6">
    <name type="scientific">Chlorella sorokiniana</name>
    <name type="common">Freshwater green alga</name>
    <dbReference type="NCBI Taxonomy" id="3076"/>
    <lineage>
        <taxon>Eukaryota</taxon>
        <taxon>Viridiplantae</taxon>
        <taxon>Chlorophyta</taxon>
        <taxon>core chlorophytes</taxon>
        <taxon>Trebouxiophyceae</taxon>
        <taxon>Chlorellales</taxon>
        <taxon>Chlorellaceae</taxon>
        <taxon>Chlorella clade</taxon>
        <taxon>Chlorella</taxon>
    </lineage>
</organism>
<dbReference type="FunFam" id="2.60.40.640:FF:000015">
    <property type="entry name" value="Vacuolar protein sorting-associated protein 26"/>
    <property type="match status" value="1"/>
</dbReference>
<dbReference type="STRING" id="3076.A0A2P6TP64"/>
<comment type="similarity">
    <text evidence="1">Belongs to the VPS26 family.</text>
</comment>
<feature type="compositionally biased region" description="Low complexity" evidence="4">
    <location>
        <begin position="339"/>
        <end position="348"/>
    </location>
</feature>
<dbReference type="PANTHER" id="PTHR12233">
    <property type="entry name" value="VACUOLAR PROTEIN SORTING 26 RELATED"/>
    <property type="match status" value="1"/>
</dbReference>
<keyword evidence="6" id="KW-1185">Reference proteome</keyword>
<proteinExistence type="inferred from homology"/>
<evidence type="ECO:0000313" key="6">
    <source>
        <dbReference type="Proteomes" id="UP000239899"/>
    </source>
</evidence>
<comment type="caution">
    <text evidence="5">The sequence shown here is derived from an EMBL/GenBank/DDBJ whole genome shotgun (WGS) entry which is preliminary data.</text>
</comment>
<evidence type="ECO:0000256" key="2">
    <source>
        <dbReference type="ARBA" id="ARBA00022448"/>
    </source>
</evidence>
<evidence type="ECO:0000313" key="5">
    <source>
        <dbReference type="EMBL" id="PRW51124.1"/>
    </source>
</evidence>
<evidence type="ECO:0000256" key="3">
    <source>
        <dbReference type="ARBA" id="ARBA00022927"/>
    </source>
</evidence>
<dbReference type="AlphaFoldDB" id="A0A2P6TP64"/>
<evidence type="ECO:0000256" key="4">
    <source>
        <dbReference type="SAM" id="MobiDB-lite"/>
    </source>
</evidence>
<dbReference type="Proteomes" id="UP000239899">
    <property type="component" value="Unassembled WGS sequence"/>
</dbReference>
<dbReference type="Gene3D" id="2.60.40.640">
    <property type="match status" value="2"/>
</dbReference>
<feature type="region of interest" description="Disordered" evidence="4">
    <location>
        <begin position="382"/>
        <end position="438"/>
    </location>
</feature>
<keyword evidence="2" id="KW-0813">Transport</keyword>
<dbReference type="EMBL" id="LHPG02000010">
    <property type="protein sequence ID" value="PRW51124.1"/>
    <property type="molecule type" value="Genomic_DNA"/>
</dbReference>
<accession>A0A2P6TP64</accession>
<dbReference type="InterPro" id="IPR014752">
    <property type="entry name" value="Arrestin-like_C"/>
</dbReference>
<gene>
    <name evidence="5" type="ORF">C2E21_5362</name>
</gene>
<dbReference type="Pfam" id="PF03643">
    <property type="entry name" value="Vps26"/>
    <property type="match status" value="1"/>
</dbReference>
<feature type="region of interest" description="Disordered" evidence="4">
    <location>
        <begin position="309"/>
        <end position="348"/>
    </location>
</feature>
<dbReference type="InterPro" id="IPR028934">
    <property type="entry name" value="Vps26-related"/>
</dbReference>
<keyword evidence="3" id="KW-0653">Protein transport</keyword>
<reference evidence="5 6" key="1">
    <citation type="journal article" date="2018" name="Plant J.">
        <title>Genome sequences of Chlorella sorokiniana UTEX 1602 and Micractinium conductrix SAG 241.80: implications to maltose excretion by a green alga.</title>
        <authorList>
            <person name="Arriola M.B."/>
            <person name="Velmurugan N."/>
            <person name="Zhang Y."/>
            <person name="Plunkett M.H."/>
            <person name="Hondzo H."/>
            <person name="Barney B.M."/>
        </authorList>
    </citation>
    <scope>NUCLEOTIDE SEQUENCE [LARGE SCALE GENOMIC DNA]</scope>
    <source>
        <strain evidence="6">UTEX 1602</strain>
    </source>
</reference>
<name>A0A2P6TP64_CHLSO</name>
<protein>
    <submittedName>
        <fullName evidence="5">Vacuolar sorting-associated 26A-like isoform B</fullName>
    </submittedName>
</protein>
<dbReference type="GO" id="GO:0030904">
    <property type="term" value="C:retromer complex"/>
    <property type="evidence" value="ECO:0007669"/>
    <property type="project" value="UniProtKB-ARBA"/>
</dbReference>
<evidence type="ECO:0000256" key="1">
    <source>
        <dbReference type="ARBA" id="ARBA00009100"/>
    </source>
</evidence>
<feature type="compositionally biased region" description="Low complexity" evidence="4">
    <location>
        <begin position="382"/>
        <end position="418"/>
    </location>
</feature>
<sequence length="438" mass="46802">MNKLFGGLVGATPCTVQLELRPSAGATAAGGSQPTVTVKNKRDEVETMPLFANKDTISGEVKVTPIPGRRTEHQGIRIQLLGEVELASERGHPHQFLSLVRDLAPPGDLTTQASLPFEFGSVEMQYESYRGAQAQVRYLLRVTVARGMGGSVVKDHAFWVRNTQEVPPPGPPIKMEMEVGIEDCLHIEFEYDRGAYHMQDTVLGRIHFLLVRIKLKHMELEIRRRETSGAGAAAKSESETVAKYEIMDGAPVRGECIPIRLSLRPYDLSPSYANVFNKFSVRYFINLVLVDEEDRRYFKQQEITLYRRPEEDPQLRPRAARLPRRMPSLTPSPTPPAASPAAAPAAGANGGAVAAAGAAAQRGGASAAAGEVAAAEGHLMPGGAASVGADAAGAAAAEQRQLEAQPAAVQQQEEKGPPLALPAEPPATGASPLGDGTS</sequence>
<dbReference type="OrthoDB" id="3821113at2759"/>